<evidence type="ECO:0000256" key="3">
    <source>
        <dbReference type="ARBA" id="ARBA00023315"/>
    </source>
</evidence>
<reference evidence="6 7" key="1">
    <citation type="submission" date="2020-03" db="EMBL/GenBank/DDBJ databases">
        <title>A novel species.</title>
        <authorList>
            <person name="Gao J."/>
        </authorList>
    </citation>
    <scope>NUCLEOTIDE SEQUENCE [LARGE SCALE GENOMIC DNA]</scope>
    <source>
        <strain evidence="6 7">QMT-12</strain>
    </source>
</reference>
<dbReference type="GO" id="GO:0004314">
    <property type="term" value="F:[acyl-carrier-protein] S-malonyltransferase activity"/>
    <property type="evidence" value="ECO:0007669"/>
    <property type="project" value="UniProtKB-EC"/>
</dbReference>
<organism evidence="6 7">
    <name type="scientific">Streptomyces liangshanensis</name>
    <dbReference type="NCBI Taxonomy" id="2717324"/>
    <lineage>
        <taxon>Bacteria</taxon>
        <taxon>Bacillati</taxon>
        <taxon>Actinomycetota</taxon>
        <taxon>Actinomycetes</taxon>
        <taxon>Kitasatosporales</taxon>
        <taxon>Streptomycetaceae</taxon>
        <taxon>Streptomyces</taxon>
    </lineage>
</organism>
<evidence type="ECO:0000313" key="7">
    <source>
        <dbReference type="Proteomes" id="UP000501179"/>
    </source>
</evidence>
<dbReference type="SUPFAM" id="SSF55048">
    <property type="entry name" value="Probable ACP-binding domain of malonyl-CoA ACP transacylase"/>
    <property type="match status" value="1"/>
</dbReference>
<accession>A0A6G9GZK2</accession>
<dbReference type="InterPro" id="IPR050858">
    <property type="entry name" value="Mal-CoA-ACP_Trans/PKS_FabD"/>
</dbReference>
<dbReference type="AlphaFoldDB" id="A0A6G9GZK2"/>
<comment type="catalytic activity">
    <reaction evidence="4">
        <text>holo-[ACP] + malonyl-CoA = malonyl-[ACP] + CoA</text>
        <dbReference type="Rhea" id="RHEA:41792"/>
        <dbReference type="Rhea" id="RHEA-COMP:9623"/>
        <dbReference type="Rhea" id="RHEA-COMP:9685"/>
        <dbReference type="ChEBI" id="CHEBI:57287"/>
        <dbReference type="ChEBI" id="CHEBI:57384"/>
        <dbReference type="ChEBI" id="CHEBI:64479"/>
        <dbReference type="ChEBI" id="CHEBI:78449"/>
        <dbReference type="EC" id="2.3.1.39"/>
    </reaction>
</comment>
<dbReference type="GO" id="GO:0006633">
    <property type="term" value="P:fatty acid biosynthetic process"/>
    <property type="evidence" value="ECO:0007669"/>
    <property type="project" value="TreeGrafter"/>
</dbReference>
<keyword evidence="3 6" id="KW-0012">Acyltransferase</keyword>
<feature type="domain" description="Malonyl-CoA:ACP transacylase (MAT)" evidence="5">
    <location>
        <begin position="16"/>
        <end position="336"/>
    </location>
</feature>
<dbReference type="Pfam" id="PF00698">
    <property type="entry name" value="Acyl_transf_1"/>
    <property type="match status" value="1"/>
</dbReference>
<dbReference type="RefSeq" id="WP_167029157.1">
    <property type="nucleotide sequence ID" value="NZ_CP050177.1"/>
</dbReference>
<gene>
    <name evidence="6" type="ORF">HA039_14540</name>
</gene>
<dbReference type="Proteomes" id="UP000501179">
    <property type="component" value="Chromosome"/>
</dbReference>
<keyword evidence="7" id="KW-1185">Reference proteome</keyword>
<dbReference type="EC" id="2.3.1.39" evidence="1"/>
<evidence type="ECO:0000256" key="2">
    <source>
        <dbReference type="ARBA" id="ARBA00022679"/>
    </source>
</evidence>
<evidence type="ECO:0000256" key="1">
    <source>
        <dbReference type="ARBA" id="ARBA00013258"/>
    </source>
</evidence>
<proteinExistence type="predicted"/>
<dbReference type="EMBL" id="CP050177">
    <property type="protein sequence ID" value="QIQ03391.1"/>
    <property type="molecule type" value="Genomic_DNA"/>
</dbReference>
<dbReference type="InterPro" id="IPR016035">
    <property type="entry name" value="Acyl_Trfase/lysoPLipase"/>
</dbReference>
<dbReference type="SUPFAM" id="SSF52151">
    <property type="entry name" value="FabD/lysophospholipase-like"/>
    <property type="match status" value="1"/>
</dbReference>
<protein>
    <recommendedName>
        <fullName evidence="1">[acyl-carrier-protein] S-malonyltransferase</fullName>
        <ecNumber evidence="1">2.3.1.39</ecNumber>
    </recommendedName>
</protein>
<dbReference type="GO" id="GO:0005829">
    <property type="term" value="C:cytosol"/>
    <property type="evidence" value="ECO:0007669"/>
    <property type="project" value="TreeGrafter"/>
</dbReference>
<dbReference type="PANTHER" id="PTHR42681">
    <property type="entry name" value="MALONYL-COA-ACYL CARRIER PROTEIN TRANSACYLASE, MITOCHONDRIAL"/>
    <property type="match status" value="1"/>
</dbReference>
<sequence>MPASSRDTVPRATLHLFPGQGDFALTPLVKGLRAHRPLRDAVTGVFEDIDRVAVEHGLAPLGPRLVSDAPPSGRELAEGPPGTAQLALFGASLSVHRALCAAGQAPERLLAVSFGEIPALVAACCFTVADGARIALRLGQLLHHCPGGLTLLGAGEEAAHALLRTAGVALGPARARVVVGCVNDSRETVLAGPLPALERVERLARARALPATRLRLPFLSHHPSLGRTATAFAAFVRTLPARPPRLPVHSAVAQGVHGPGTDLPAALAHCLTRPARLPGTLRRAAPGPVLLLEAGTGGALTRNARHILPGALARAPLVDPDFRWSAPPVPVSHPGAVG</sequence>
<dbReference type="InterPro" id="IPR016036">
    <property type="entry name" value="Malonyl_transacylase_ACP-bd"/>
</dbReference>
<evidence type="ECO:0000259" key="5">
    <source>
        <dbReference type="SMART" id="SM00827"/>
    </source>
</evidence>
<dbReference type="Gene3D" id="3.40.366.10">
    <property type="entry name" value="Malonyl-Coenzyme A Acyl Carrier Protein, domain 2"/>
    <property type="match status" value="1"/>
</dbReference>
<keyword evidence="2 6" id="KW-0808">Transferase</keyword>
<evidence type="ECO:0000313" key="6">
    <source>
        <dbReference type="EMBL" id="QIQ03391.1"/>
    </source>
</evidence>
<dbReference type="InterPro" id="IPR014043">
    <property type="entry name" value="Acyl_transferase_dom"/>
</dbReference>
<dbReference type="KEGG" id="slia:HA039_14540"/>
<dbReference type="InterPro" id="IPR001227">
    <property type="entry name" value="Ac_transferase_dom_sf"/>
</dbReference>
<evidence type="ECO:0000256" key="4">
    <source>
        <dbReference type="ARBA" id="ARBA00048462"/>
    </source>
</evidence>
<dbReference type="SMART" id="SM00827">
    <property type="entry name" value="PKS_AT"/>
    <property type="match status" value="1"/>
</dbReference>
<dbReference type="PANTHER" id="PTHR42681:SF1">
    <property type="entry name" value="MALONYL-COA-ACYL CARRIER PROTEIN TRANSACYLASE, MITOCHONDRIAL"/>
    <property type="match status" value="1"/>
</dbReference>
<name>A0A6G9GZK2_9ACTN</name>